<feature type="compositionally biased region" description="Basic and acidic residues" evidence="1">
    <location>
        <begin position="1445"/>
        <end position="1458"/>
    </location>
</feature>
<reference evidence="2 3" key="3">
    <citation type="journal article" date="2015" name="Genome Announc.">
        <title>Draft Genome Sequence of the Archiascomycetous Yeast Saitoella complicata.</title>
        <authorList>
            <person name="Yamauchi K."/>
            <person name="Kondo S."/>
            <person name="Hamamoto M."/>
            <person name="Takahashi Y."/>
            <person name="Ogura Y."/>
            <person name="Hayashi T."/>
            <person name="Nishida H."/>
        </authorList>
    </citation>
    <scope>NUCLEOTIDE SEQUENCE [LARGE SCALE GENOMIC DNA]</scope>
    <source>
        <strain evidence="2 3">NRRL Y-17804</strain>
    </source>
</reference>
<feature type="compositionally biased region" description="Basic and acidic residues" evidence="1">
    <location>
        <begin position="1028"/>
        <end position="1037"/>
    </location>
</feature>
<feature type="region of interest" description="Disordered" evidence="1">
    <location>
        <begin position="1428"/>
        <end position="1553"/>
    </location>
</feature>
<proteinExistence type="predicted"/>
<feature type="region of interest" description="Disordered" evidence="1">
    <location>
        <begin position="416"/>
        <end position="480"/>
    </location>
</feature>
<sequence>MTKGNSFFHIAYVPSGGHHAGHCIACIPPPYRAPKVPGTYITPLTNSPDNALLRPPSRPRPHRYEADHGIPLLHPARRRRLRLQPRNESPIIGEEDVYGLRECEAEGQALYYLQQEPQAQIPGKDRDKRCGDQRRKEVRDETRLLGKRRLWDQFQHILRWRSRSIPDCFGRETSSSMYNTVFLSSTIRRSKDHAFNLPLQVESTRRDESDGDAVPTDMDQSHHAQGSAASRRERRAIVSQARRGQTQPDRDDGEYGGYDSDTSTDSLDRERLDPDVPPIEWCECTSCPGEYFLTPDSITTHLSSSLHLSNTALIARGLPPTPRSRPEEEIPDNMPELQQCAACPFWLGRKDDVGEHLESEGHRKRVEVWSGMGEAERERVFHCREAFVARANLFLDFVERQKKINRRAEREAIREREARERRRRTTPPKEPEEPDADAARAAEERALKKKAKKEEKNEKRRARKEAKQARQNGDIQTVQSTVQVEEAMEIDDAAITAMFFEEEVQEAAAYVAEEPEDEADMAYSPPPPQPLELSERTIEMAYSPPPPRPLVKLSERTLEKRVEEFDEEAIDLALYGPDDGDVQMGEVTDVRKPVSNGTPEAAVNGTGVIKPASPGDEEDDDRYSPPPPDMPIYDAHVARLEEAMQRRLQALDSPEHAKPDPTDLDDEKPPAGPPDFLAAVGMPPPLIQCKILPKKSKAERRREKALRNAERLAGASLSLEDIYGEIADVALSPGLGPESPLSPMGSRKRTGEEAGFPQTPKPAGPGSDGSKMTRRSVVGYESKSGSKSDVYNPSRRPVPITSKEWKPAPTGGSSQQRIVSVSRHAVQASTPNQRAANTAGERERATPKRTLVSVPVAKKSVNAQNSLDLSRQFFNPQESLRQVLQNSILSMQSLRTTLRMPEKLELVKRMEVELGLIGDAELMAMLKGEVPEQTLALANELFPEDAVGKNDGEMTPLTPTVPISMGRMTLQDAVMSEAVQAVAADDAVVANEAPQNVTSDMNQPAPGVEVEEKQMQDVVANSAAAPVAEEKVTRDSDSDSDVPMSLRWSKRRAASGPVTKQVREEASKSPTANRDVVLSVQNAAVFPPKLQESSLGGTVKKTPEIQGCKPLAALVDYLSAQGMHGNSKAIKSLKDLAKAVMDPTQAKLMPQSMPELCSRVDVLLQVQLDILADKAKRNKSFSQRDHQVLSTFMNDWSRGRWLQALGFTPQDSILGSPAIEASDSSSATLSAGRPDEIPLQSPSPSIAYKVDDAPVPSTASTLGPPASRQECVETEVTVKTSPALTPDISESLLVEHSAEELVDFTEKLGLVLEYFRSEHITRNSFRGLRDLEHLANGKFTTLSALSSRVDELLQSQLEVLDKATADAVEADAVNEAADRGAAETLDETVPHSDADVVMNDTDDKLIDDNERFAVVEDVAMEEAELSGDANHVFQVPQNDPQSTRMKGEVDRKENERTLHFCRKAGPIARPGVAGDEIESGEGVENGKGSDDEEGGSDDGEATDSSEEESEDEGLKGGGKRRRNINDKRMLKKKARRKASRFEKQEQKKRSLMESEGLLLDGMAGENNEEPVDAAPEDMVAPVDSAEVTVTVEHAEFAPHVEMAYYEQQESMRLVQEALATPPNLSLIPKPSLRRRSRLMPRGSLAQLESPLSFPLQELIYHLMTSGLSMFALRTLRDLRAAYAPRNVIKRLIAAGDADSLATIDEATFQEAMIEMDEDADEEVFVPPATVEDLVSVVDLLLRGELAEVVQRDPVLLVSSLGNDEYKANDLELLKAWEYEMSQGRWIGLMQLEEFV</sequence>
<accession>A0A0E9NPI0</accession>
<reference evidence="2 3" key="1">
    <citation type="journal article" date="2011" name="J. Gen. Appl. Microbiol.">
        <title>Draft genome sequencing of the enigmatic yeast Saitoella complicata.</title>
        <authorList>
            <person name="Nishida H."/>
            <person name="Hamamoto M."/>
            <person name="Sugiyama J."/>
        </authorList>
    </citation>
    <scope>NUCLEOTIDE SEQUENCE [LARGE SCALE GENOMIC DNA]</scope>
    <source>
        <strain evidence="2 3">NRRL Y-17804</strain>
    </source>
</reference>
<comment type="caution">
    <text evidence="2">The sequence shown here is derived from an EMBL/GenBank/DDBJ whole genome shotgun (WGS) entry which is preliminary data.</text>
</comment>
<feature type="compositionally biased region" description="Polar residues" evidence="1">
    <location>
        <begin position="1435"/>
        <end position="1444"/>
    </location>
</feature>
<feature type="region of interest" description="Disordered" evidence="1">
    <location>
        <begin position="730"/>
        <end position="848"/>
    </location>
</feature>
<dbReference type="EMBL" id="BACD03000044">
    <property type="protein sequence ID" value="GAO51335.1"/>
    <property type="molecule type" value="Genomic_DNA"/>
</dbReference>
<keyword evidence="3" id="KW-1185">Reference proteome</keyword>
<feature type="compositionally biased region" description="Polar residues" evidence="1">
    <location>
        <begin position="827"/>
        <end position="836"/>
    </location>
</feature>
<feature type="compositionally biased region" description="Basic and acidic residues" evidence="1">
    <location>
        <begin position="636"/>
        <end position="645"/>
    </location>
</feature>
<feature type="region of interest" description="Disordered" evidence="1">
    <location>
        <begin position="1023"/>
        <end position="1070"/>
    </location>
</feature>
<feature type="region of interest" description="Disordered" evidence="1">
    <location>
        <begin position="1224"/>
        <end position="1270"/>
    </location>
</feature>
<feature type="compositionally biased region" description="Basic and acidic residues" evidence="1">
    <location>
        <begin position="427"/>
        <end position="458"/>
    </location>
</feature>
<feature type="region of interest" description="Disordered" evidence="1">
    <location>
        <begin position="198"/>
        <end position="274"/>
    </location>
</feature>
<name>A0A0E9NPI0_SAICN</name>
<organism evidence="2 3">
    <name type="scientific">Saitoella complicata (strain BCRC 22490 / CBS 7301 / JCM 7358 / NBRC 10748 / NRRL Y-17804)</name>
    <dbReference type="NCBI Taxonomy" id="698492"/>
    <lineage>
        <taxon>Eukaryota</taxon>
        <taxon>Fungi</taxon>
        <taxon>Dikarya</taxon>
        <taxon>Ascomycota</taxon>
        <taxon>Taphrinomycotina</taxon>
        <taxon>Taphrinomycotina incertae sedis</taxon>
        <taxon>Saitoella</taxon>
    </lineage>
</organism>
<feature type="region of interest" description="Disordered" evidence="1">
    <location>
        <begin position="589"/>
        <end position="714"/>
    </location>
</feature>
<feature type="compositionally biased region" description="Basic and acidic residues" evidence="1">
    <location>
        <begin position="1539"/>
        <end position="1552"/>
    </location>
</feature>
<evidence type="ECO:0000313" key="2">
    <source>
        <dbReference type="EMBL" id="GAO51335.1"/>
    </source>
</evidence>
<feature type="compositionally biased region" description="Acidic residues" evidence="1">
    <location>
        <begin position="1490"/>
        <end position="1511"/>
    </location>
</feature>
<gene>
    <name evidence="2" type="ORF">G7K_5437-t1</name>
</gene>
<dbReference type="Proteomes" id="UP000033140">
    <property type="component" value="Unassembled WGS sequence"/>
</dbReference>
<evidence type="ECO:0000313" key="3">
    <source>
        <dbReference type="Proteomes" id="UP000033140"/>
    </source>
</evidence>
<feature type="compositionally biased region" description="Low complexity" evidence="1">
    <location>
        <begin position="731"/>
        <end position="745"/>
    </location>
</feature>
<feature type="compositionally biased region" description="Basic and acidic residues" evidence="1">
    <location>
        <begin position="700"/>
        <end position="710"/>
    </location>
</feature>
<evidence type="ECO:0000256" key="1">
    <source>
        <dbReference type="SAM" id="MobiDB-lite"/>
    </source>
</evidence>
<reference evidence="2 3" key="2">
    <citation type="journal article" date="2014" name="J. Gen. Appl. Microbiol.">
        <title>The early diverging ascomycetous budding yeast Saitoella complicata has three histone deacetylases belonging to the Clr6, Hos2, and Rpd3 lineages.</title>
        <authorList>
            <person name="Nishida H."/>
            <person name="Matsumoto T."/>
            <person name="Kondo S."/>
            <person name="Hamamoto M."/>
            <person name="Yoshikawa H."/>
        </authorList>
    </citation>
    <scope>NUCLEOTIDE SEQUENCE [LARGE SCALE GENOMIC DNA]</scope>
    <source>
        <strain evidence="2 3">NRRL Y-17804</strain>
    </source>
</reference>
<protein>
    <submittedName>
        <fullName evidence="2">Uncharacterized protein</fullName>
    </submittedName>
</protein>
<feature type="compositionally biased region" description="Basic residues" evidence="1">
    <location>
        <begin position="1529"/>
        <end position="1538"/>
    </location>
</feature>